<dbReference type="Proteomes" id="UP000480275">
    <property type="component" value="Unassembled WGS sequence"/>
</dbReference>
<dbReference type="InterPro" id="IPR036097">
    <property type="entry name" value="HisK_dim/P_sf"/>
</dbReference>
<feature type="transmembrane region" description="Helical" evidence="18">
    <location>
        <begin position="7"/>
        <end position="25"/>
    </location>
</feature>
<dbReference type="GO" id="GO:0006817">
    <property type="term" value="P:phosphate ion transport"/>
    <property type="evidence" value="ECO:0007669"/>
    <property type="project" value="UniProtKB-KW"/>
</dbReference>
<dbReference type="GO" id="GO:0005524">
    <property type="term" value="F:ATP binding"/>
    <property type="evidence" value="ECO:0007669"/>
    <property type="project" value="UniProtKB-KW"/>
</dbReference>
<comment type="function">
    <text evidence="17">Member of the two-component regulatory system PhoR/PhoB involved in the phosphate regulon genes expression. PhoR may function as a membrane-associated protein kinase that phosphorylates PhoB in response to environmental signals.</text>
</comment>
<evidence type="ECO:0000256" key="7">
    <source>
        <dbReference type="ARBA" id="ARBA00022553"/>
    </source>
</evidence>
<dbReference type="InterPro" id="IPR035965">
    <property type="entry name" value="PAS-like_dom_sf"/>
</dbReference>
<proteinExistence type="predicted"/>
<dbReference type="GO" id="GO:0005886">
    <property type="term" value="C:plasma membrane"/>
    <property type="evidence" value="ECO:0007669"/>
    <property type="project" value="UniProtKB-SubCell"/>
</dbReference>
<keyword evidence="9" id="KW-0808">Transferase</keyword>
<dbReference type="PRINTS" id="PR00344">
    <property type="entry name" value="BCTRLSENSOR"/>
</dbReference>
<feature type="domain" description="Histidine kinase" evidence="19">
    <location>
        <begin position="212"/>
        <end position="430"/>
    </location>
</feature>
<evidence type="ECO:0000313" key="20">
    <source>
        <dbReference type="EMBL" id="MQY52440.1"/>
    </source>
</evidence>
<feature type="transmembrane region" description="Helical" evidence="18">
    <location>
        <begin position="31"/>
        <end position="49"/>
    </location>
</feature>
<dbReference type="InterPro" id="IPR014310">
    <property type="entry name" value="Sig_transdc_His_kinase_PhoR"/>
</dbReference>
<evidence type="ECO:0000256" key="9">
    <source>
        <dbReference type="ARBA" id="ARBA00022679"/>
    </source>
</evidence>
<evidence type="ECO:0000256" key="4">
    <source>
        <dbReference type="ARBA" id="ARBA00019665"/>
    </source>
</evidence>
<dbReference type="Gene3D" id="3.30.450.20">
    <property type="entry name" value="PAS domain"/>
    <property type="match status" value="1"/>
</dbReference>
<keyword evidence="10 18" id="KW-0812">Transmembrane</keyword>
<evidence type="ECO:0000256" key="18">
    <source>
        <dbReference type="SAM" id="Phobius"/>
    </source>
</evidence>
<comment type="subcellular location">
    <subcellularLocation>
        <location evidence="2">Cell membrane</location>
    </subcellularLocation>
</comment>
<name>A0A6L5K0S2_RHOTE</name>
<dbReference type="PANTHER" id="PTHR45453">
    <property type="entry name" value="PHOSPHATE REGULON SENSOR PROTEIN PHOR"/>
    <property type="match status" value="1"/>
</dbReference>
<evidence type="ECO:0000256" key="17">
    <source>
        <dbReference type="ARBA" id="ARBA00025207"/>
    </source>
</evidence>
<evidence type="ECO:0000256" key="15">
    <source>
        <dbReference type="ARBA" id="ARBA00023012"/>
    </source>
</evidence>
<evidence type="ECO:0000256" key="8">
    <source>
        <dbReference type="ARBA" id="ARBA00022592"/>
    </source>
</evidence>
<keyword evidence="13" id="KW-0067">ATP-binding</keyword>
<evidence type="ECO:0000313" key="21">
    <source>
        <dbReference type="Proteomes" id="UP000480275"/>
    </source>
</evidence>
<dbReference type="CDD" id="cd00082">
    <property type="entry name" value="HisKA"/>
    <property type="match status" value="1"/>
</dbReference>
<dbReference type="NCBIfam" id="TIGR02966">
    <property type="entry name" value="phoR_proteo"/>
    <property type="match status" value="1"/>
</dbReference>
<dbReference type="PANTHER" id="PTHR45453:SF1">
    <property type="entry name" value="PHOSPHATE REGULON SENSOR PROTEIN PHOR"/>
    <property type="match status" value="1"/>
</dbReference>
<dbReference type="SUPFAM" id="SSF55785">
    <property type="entry name" value="PYP-like sensor domain (PAS domain)"/>
    <property type="match status" value="1"/>
</dbReference>
<dbReference type="InterPro" id="IPR000014">
    <property type="entry name" value="PAS"/>
</dbReference>
<dbReference type="SUPFAM" id="SSF47384">
    <property type="entry name" value="Homodimeric domain of signal transducing histidine kinase"/>
    <property type="match status" value="1"/>
</dbReference>
<dbReference type="InterPro" id="IPR004358">
    <property type="entry name" value="Sig_transdc_His_kin-like_C"/>
</dbReference>
<dbReference type="CDD" id="cd00130">
    <property type="entry name" value="PAS"/>
    <property type="match status" value="1"/>
</dbReference>
<evidence type="ECO:0000256" key="3">
    <source>
        <dbReference type="ARBA" id="ARBA00012438"/>
    </source>
</evidence>
<keyword evidence="5" id="KW-0813">Transport</keyword>
<evidence type="ECO:0000256" key="12">
    <source>
        <dbReference type="ARBA" id="ARBA00022777"/>
    </source>
</evidence>
<dbReference type="Pfam" id="PF13188">
    <property type="entry name" value="PAS_8"/>
    <property type="match status" value="1"/>
</dbReference>
<dbReference type="EC" id="2.7.13.3" evidence="3"/>
<evidence type="ECO:0000256" key="5">
    <source>
        <dbReference type="ARBA" id="ARBA00022448"/>
    </source>
</evidence>
<evidence type="ECO:0000256" key="13">
    <source>
        <dbReference type="ARBA" id="ARBA00022840"/>
    </source>
</evidence>
<keyword evidence="8" id="KW-0592">Phosphate transport</keyword>
<dbReference type="InterPro" id="IPR003594">
    <property type="entry name" value="HATPase_dom"/>
</dbReference>
<evidence type="ECO:0000259" key="19">
    <source>
        <dbReference type="PROSITE" id="PS50109"/>
    </source>
</evidence>
<keyword evidence="7" id="KW-0597">Phosphoprotein</keyword>
<dbReference type="InterPro" id="IPR003661">
    <property type="entry name" value="HisK_dim/P_dom"/>
</dbReference>
<dbReference type="InterPro" id="IPR036890">
    <property type="entry name" value="HATPase_C_sf"/>
</dbReference>
<comment type="caution">
    <text evidence="20">The sequence shown here is derived from an EMBL/GenBank/DDBJ whole genome shotgun (WGS) entry which is preliminary data.</text>
</comment>
<keyword evidence="12 20" id="KW-0418">Kinase</keyword>
<keyword evidence="6" id="KW-1003">Cell membrane</keyword>
<dbReference type="Pfam" id="PF00512">
    <property type="entry name" value="HisKA"/>
    <property type="match status" value="1"/>
</dbReference>
<evidence type="ECO:0000256" key="11">
    <source>
        <dbReference type="ARBA" id="ARBA00022741"/>
    </source>
</evidence>
<dbReference type="InterPro" id="IPR021766">
    <property type="entry name" value="PhoR_N"/>
</dbReference>
<comment type="catalytic activity">
    <reaction evidence="1">
        <text>ATP + protein L-histidine = ADP + protein N-phospho-L-histidine.</text>
        <dbReference type="EC" id="2.7.13.3"/>
    </reaction>
</comment>
<dbReference type="Pfam" id="PF02518">
    <property type="entry name" value="HATPase_c"/>
    <property type="match status" value="1"/>
</dbReference>
<dbReference type="SMART" id="SM00387">
    <property type="entry name" value="HATPase_c"/>
    <property type="match status" value="1"/>
</dbReference>
<keyword evidence="14 18" id="KW-1133">Transmembrane helix</keyword>
<evidence type="ECO:0000256" key="16">
    <source>
        <dbReference type="ARBA" id="ARBA00023136"/>
    </source>
</evidence>
<dbReference type="Gene3D" id="3.30.565.10">
    <property type="entry name" value="Histidine kinase-like ATPase, C-terminal domain"/>
    <property type="match status" value="1"/>
</dbReference>
<accession>A0A6L5K0S2</accession>
<reference evidence="20 21" key="1">
    <citation type="submission" date="2019-10" db="EMBL/GenBank/DDBJ databases">
        <title>Whole-genome sequence of the purple nonsulfur photosynthetic bacterium Rhodocyclus tenuis.</title>
        <authorList>
            <person name="Kyndt J.A."/>
            <person name="Meyer T.E."/>
        </authorList>
    </citation>
    <scope>NUCLEOTIDE SEQUENCE [LARGE SCALE GENOMIC DNA]</scope>
    <source>
        <strain evidence="20 21">DSM 110</strain>
    </source>
</reference>
<dbReference type="InterPro" id="IPR005467">
    <property type="entry name" value="His_kinase_dom"/>
</dbReference>
<evidence type="ECO:0000256" key="14">
    <source>
        <dbReference type="ARBA" id="ARBA00022989"/>
    </source>
</evidence>
<dbReference type="EMBL" id="WIXJ01000010">
    <property type="protein sequence ID" value="MQY52440.1"/>
    <property type="molecule type" value="Genomic_DNA"/>
</dbReference>
<keyword evidence="16 18" id="KW-0472">Membrane</keyword>
<gene>
    <name evidence="20" type="primary">phoR</name>
    <name evidence="20" type="ORF">GHK24_11715</name>
</gene>
<keyword evidence="15" id="KW-0902">Two-component regulatory system</keyword>
<dbReference type="Gene3D" id="1.10.287.130">
    <property type="match status" value="1"/>
</dbReference>
<evidence type="ECO:0000256" key="1">
    <source>
        <dbReference type="ARBA" id="ARBA00000085"/>
    </source>
</evidence>
<dbReference type="PROSITE" id="PS50109">
    <property type="entry name" value="HIS_KIN"/>
    <property type="match status" value="1"/>
</dbReference>
<protein>
    <recommendedName>
        <fullName evidence="4">Phosphate regulon sensor protein PhoR</fullName>
        <ecNumber evidence="3">2.7.13.3</ecNumber>
    </recommendedName>
</protein>
<dbReference type="FunFam" id="1.10.287.130:FF:000008">
    <property type="entry name" value="Two-component sensor histidine kinase"/>
    <property type="match status" value="1"/>
</dbReference>
<dbReference type="AlphaFoldDB" id="A0A6L5K0S2"/>
<keyword evidence="11" id="KW-0547">Nucleotide-binding</keyword>
<evidence type="ECO:0000256" key="6">
    <source>
        <dbReference type="ARBA" id="ARBA00022475"/>
    </source>
</evidence>
<dbReference type="InterPro" id="IPR050351">
    <property type="entry name" value="BphY/WalK/GraS-like"/>
</dbReference>
<dbReference type="GO" id="GO:0004721">
    <property type="term" value="F:phosphoprotein phosphatase activity"/>
    <property type="evidence" value="ECO:0007669"/>
    <property type="project" value="InterPro"/>
</dbReference>
<dbReference type="SMART" id="SM00388">
    <property type="entry name" value="HisKA"/>
    <property type="match status" value="1"/>
</dbReference>
<sequence>MRLAWSTFAWQLIAVFFFVCVPAWTLGGRDAVPSAAALGLLALLAWHLFQLGRLIRWLGGPLDAPLPVGGGVWEIAFSGLHRRARIRSGQQQALADALERFTRAAQALPDGIIVYNRHCRIDWLNARAEAHFSLSGGDRGQALTNLIRHPDFVTYLQHGDYHEPLLLRGGRGDAQTLLLQIIPYGDDQTLLLSRDVTQIERLERMRSDFIANVSHELKTPLTVVSGFAEMLADDPAGYSADELRRYLKLINEQSVRMRCLIDDLLTLSALETGSEAPVEERVEMRPLLEAIYAETQALSGGRHRLSLTFDGPVAVRGCAGELRSALGNLASNAVRYTPEGGSIDLLWHGIDSGAAEFLVSDTGIGVAPQHIPRLTERFYRVDRSRSRETGGTGLGLAIVKHVLTRHQGTLEIDSELGRGSRFAARFPVHRLVS</sequence>
<evidence type="ECO:0000256" key="10">
    <source>
        <dbReference type="ARBA" id="ARBA00022692"/>
    </source>
</evidence>
<dbReference type="GO" id="GO:0016036">
    <property type="term" value="P:cellular response to phosphate starvation"/>
    <property type="evidence" value="ECO:0007669"/>
    <property type="project" value="TreeGrafter"/>
</dbReference>
<organism evidence="20 21">
    <name type="scientific">Rhodocyclus tenuis</name>
    <name type="common">Rhodospirillum tenue</name>
    <dbReference type="NCBI Taxonomy" id="1066"/>
    <lineage>
        <taxon>Bacteria</taxon>
        <taxon>Pseudomonadati</taxon>
        <taxon>Pseudomonadota</taxon>
        <taxon>Betaproteobacteria</taxon>
        <taxon>Rhodocyclales</taxon>
        <taxon>Rhodocyclaceae</taxon>
        <taxon>Rhodocyclus</taxon>
    </lineage>
</organism>
<dbReference type="GO" id="GO:0000155">
    <property type="term" value="F:phosphorelay sensor kinase activity"/>
    <property type="evidence" value="ECO:0007669"/>
    <property type="project" value="InterPro"/>
</dbReference>
<dbReference type="Pfam" id="PF11808">
    <property type="entry name" value="PhoR"/>
    <property type="match status" value="1"/>
</dbReference>
<evidence type="ECO:0000256" key="2">
    <source>
        <dbReference type="ARBA" id="ARBA00004236"/>
    </source>
</evidence>
<dbReference type="SUPFAM" id="SSF55874">
    <property type="entry name" value="ATPase domain of HSP90 chaperone/DNA topoisomerase II/histidine kinase"/>
    <property type="match status" value="1"/>
</dbReference>